<sequence length="118" mass="13558">MSIQKDIDSYIIRTGKIEDAEAILDIQKSIVSEGEFLISESEKFTKTSSQQKEWVQSILESENETLIVAEKDGEVVGWIVFEITKNRKRLSHTGSFGILIRKGYRELGIGRNKKYEKF</sequence>
<evidence type="ECO:0000313" key="1">
    <source>
        <dbReference type="EMBL" id="MCM3737231.1"/>
    </source>
</evidence>
<keyword evidence="1" id="KW-0012">Acyltransferase</keyword>
<name>A0ACC6A8J0_9BACI</name>
<proteinExistence type="predicted"/>
<reference evidence="1" key="1">
    <citation type="submission" date="2022-05" db="EMBL/GenBank/DDBJ databases">
        <title>Comparative Genomics of Spacecraft Associated Microbes.</title>
        <authorList>
            <person name="Tran M.T."/>
            <person name="Wright A."/>
            <person name="Seuylemezian A."/>
            <person name="Eisen J."/>
            <person name="Coil D."/>
        </authorList>
    </citation>
    <scope>NUCLEOTIDE SEQUENCE</scope>
    <source>
        <strain evidence="1">FAIRING 10M-2.2</strain>
    </source>
</reference>
<protein>
    <submittedName>
        <fullName evidence="1">GNAT family N-acetyltransferase</fullName>
        <ecNumber evidence="1">2.3.1.-</ecNumber>
    </submittedName>
</protein>
<keyword evidence="2" id="KW-1185">Reference proteome</keyword>
<dbReference type="EC" id="2.3.1.-" evidence="1"/>
<organism evidence="1 2">
    <name type="scientific">Bacillus cytotoxicus</name>
    <dbReference type="NCBI Taxonomy" id="580165"/>
    <lineage>
        <taxon>Bacteria</taxon>
        <taxon>Bacillati</taxon>
        <taxon>Bacillota</taxon>
        <taxon>Bacilli</taxon>
        <taxon>Bacillales</taxon>
        <taxon>Bacillaceae</taxon>
        <taxon>Bacillus</taxon>
        <taxon>Bacillus cereus group</taxon>
    </lineage>
</organism>
<keyword evidence="1" id="KW-0808">Transferase</keyword>
<comment type="caution">
    <text evidence="1">The sequence shown here is derived from an EMBL/GenBank/DDBJ whole genome shotgun (WGS) entry which is preliminary data.</text>
</comment>
<accession>A0ACC6A8J0</accession>
<dbReference type="Proteomes" id="UP001202289">
    <property type="component" value="Unassembled WGS sequence"/>
</dbReference>
<gene>
    <name evidence="1" type="ORF">M3215_15845</name>
</gene>
<evidence type="ECO:0000313" key="2">
    <source>
        <dbReference type="Proteomes" id="UP001202289"/>
    </source>
</evidence>
<dbReference type="EMBL" id="JAMBOP010000020">
    <property type="protein sequence ID" value="MCM3737231.1"/>
    <property type="molecule type" value="Genomic_DNA"/>
</dbReference>